<comment type="caution">
    <text evidence="2">The sequence shown here is derived from an EMBL/GenBank/DDBJ whole genome shotgun (WGS) entry which is preliminary data.</text>
</comment>
<keyword evidence="1" id="KW-0472">Membrane</keyword>
<evidence type="ECO:0000313" key="3">
    <source>
        <dbReference type="Proteomes" id="UP001207742"/>
    </source>
</evidence>
<dbReference type="Proteomes" id="UP001207742">
    <property type="component" value="Unassembled WGS sequence"/>
</dbReference>
<name>A0ABT3IWE3_9BACT</name>
<dbReference type="EMBL" id="JAPDNS010000002">
    <property type="protein sequence ID" value="MCW3488299.1"/>
    <property type="molecule type" value="Genomic_DNA"/>
</dbReference>
<evidence type="ECO:0008006" key="4">
    <source>
        <dbReference type="Google" id="ProtNLM"/>
    </source>
</evidence>
<dbReference type="RefSeq" id="WP_264735101.1">
    <property type="nucleotide sequence ID" value="NZ_JAPDNR010000001.1"/>
</dbReference>
<accession>A0ABT3IWE3</accession>
<sequence>MKTNIGKPLMRNELKKINGGIIPLISLCLWCNALNMAYCCSIQAACCKNG</sequence>
<keyword evidence="3" id="KW-1185">Reference proteome</keyword>
<gene>
    <name evidence="2" type="ORF">OL497_30675</name>
</gene>
<keyword evidence="1" id="KW-0812">Transmembrane</keyword>
<protein>
    <recommendedName>
        <fullName evidence="4">Bacteriocin</fullName>
    </recommendedName>
</protein>
<evidence type="ECO:0000313" key="2">
    <source>
        <dbReference type="EMBL" id="MCW3488299.1"/>
    </source>
</evidence>
<reference evidence="2 3" key="1">
    <citation type="submission" date="2022-10" db="EMBL/GenBank/DDBJ databases">
        <title>Chitinophaga nivalis PC15 sp. nov., isolated from Pyeongchang county, South Korea.</title>
        <authorList>
            <person name="Trinh H.N."/>
        </authorList>
    </citation>
    <scope>NUCLEOTIDE SEQUENCE [LARGE SCALE GENOMIC DNA]</scope>
    <source>
        <strain evidence="2 3">PC14</strain>
    </source>
</reference>
<proteinExistence type="predicted"/>
<organism evidence="2 3">
    <name type="scientific">Chitinophaga nivalis</name>
    <dbReference type="NCBI Taxonomy" id="2991709"/>
    <lineage>
        <taxon>Bacteria</taxon>
        <taxon>Pseudomonadati</taxon>
        <taxon>Bacteroidota</taxon>
        <taxon>Chitinophagia</taxon>
        <taxon>Chitinophagales</taxon>
        <taxon>Chitinophagaceae</taxon>
        <taxon>Chitinophaga</taxon>
    </lineage>
</organism>
<evidence type="ECO:0000256" key="1">
    <source>
        <dbReference type="SAM" id="Phobius"/>
    </source>
</evidence>
<feature type="transmembrane region" description="Helical" evidence="1">
    <location>
        <begin position="21"/>
        <end position="38"/>
    </location>
</feature>
<keyword evidence="1" id="KW-1133">Transmembrane helix</keyword>